<keyword evidence="3" id="KW-1185">Reference proteome</keyword>
<name>S7PQQ7_GLOTA</name>
<evidence type="ECO:0000313" key="3">
    <source>
        <dbReference type="Proteomes" id="UP000030669"/>
    </source>
</evidence>
<dbReference type="AlphaFoldDB" id="S7PQQ7"/>
<dbReference type="HOGENOM" id="CLU_2671299_0_0_1"/>
<dbReference type="RefSeq" id="XP_007871847.1">
    <property type="nucleotide sequence ID" value="XM_007873656.1"/>
</dbReference>
<protein>
    <submittedName>
        <fullName evidence="2">Uncharacterized protein</fullName>
    </submittedName>
</protein>
<feature type="compositionally biased region" description="Basic and acidic residues" evidence="1">
    <location>
        <begin position="32"/>
        <end position="46"/>
    </location>
</feature>
<evidence type="ECO:0000256" key="1">
    <source>
        <dbReference type="SAM" id="MobiDB-lite"/>
    </source>
</evidence>
<dbReference type="KEGG" id="gtr:GLOTRDRAFT_134731"/>
<accession>S7PQQ7</accession>
<evidence type="ECO:0000313" key="2">
    <source>
        <dbReference type="EMBL" id="EPQ49697.1"/>
    </source>
</evidence>
<gene>
    <name evidence="2" type="ORF">GLOTRDRAFT_134731</name>
</gene>
<feature type="region of interest" description="Disordered" evidence="1">
    <location>
        <begin position="1"/>
        <end position="61"/>
    </location>
</feature>
<sequence>MHSLKPFEPSRGVCESLPNKRSRERPSGPNARGDKPQRSSDPRNCEFDTPYIPSKVYSTPPVEPLTRQAQITEMI</sequence>
<dbReference type="Proteomes" id="UP000030669">
    <property type="component" value="Unassembled WGS sequence"/>
</dbReference>
<proteinExistence type="predicted"/>
<dbReference type="EMBL" id="KB469735">
    <property type="protein sequence ID" value="EPQ49697.1"/>
    <property type="molecule type" value="Genomic_DNA"/>
</dbReference>
<organism evidence="2 3">
    <name type="scientific">Gloeophyllum trabeum (strain ATCC 11539 / FP-39264 / Madison 617)</name>
    <name type="common">Brown rot fungus</name>
    <dbReference type="NCBI Taxonomy" id="670483"/>
    <lineage>
        <taxon>Eukaryota</taxon>
        <taxon>Fungi</taxon>
        <taxon>Dikarya</taxon>
        <taxon>Basidiomycota</taxon>
        <taxon>Agaricomycotina</taxon>
        <taxon>Agaricomycetes</taxon>
        <taxon>Gloeophyllales</taxon>
        <taxon>Gloeophyllaceae</taxon>
        <taxon>Gloeophyllum</taxon>
    </lineage>
</organism>
<dbReference type="GeneID" id="19303157"/>
<reference evidence="2 3" key="1">
    <citation type="journal article" date="2012" name="Science">
        <title>The Paleozoic origin of enzymatic lignin decomposition reconstructed from 31 fungal genomes.</title>
        <authorList>
            <person name="Floudas D."/>
            <person name="Binder M."/>
            <person name="Riley R."/>
            <person name="Barry K."/>
            <person name="Blanchette R.A."/>
            <person name="Henrissat B."/>
            <person name="Martinez A.T."/>
            <person name="Otillar R."/>
            <person name="Spatafora J.W."/>
            <person name="Yadav J.S."/>
            <person name="Aerts A."/>
            <person name="Benoit I."/>
            <person name="Boyd A."/>
            <person name="Carlson A."/>
            <person name="Copeland A."/>
            <person name="Coutinho P.M."/>
            <person name="de Vries R.P."/>
            <person name="Ferreira P."/>
            <person name="Findley K."/>
            <person name="Foster B."/>
            <person name="Gaskell J."/>
            <person name="Glotzer D."/>
            <person name="Gorecki P."/>
            <person name="Heitman J."/>
            <person name="Hesse C."/>
            <person name="Hori C."/>
            <person name="Igarashi K."/>
            <person name="Jurgens J.A."/>
            <person name="Kallen N."/>
            <person name="Kersten P."/>
            <person name="Kohler A."/>
            <person name="Kuees U."/>
            <person name="Kumar T.K.A."/>
            <person name="Kuo A."/>
            <person name="LaButti K."/>
            <person name="Larrondo L.F."/>
            <person name="Lindquist E."/>
            <person name="Ling A."/>
            <person name="Lombard V."/>
            <person name="Lucas S."/>
            <person name="Lundell T."/>
            <person name="Martin R."/>
            <person name="McLaughlin D.J."/>
            <person name="Morgenstern I."/>
            <person name="Morin E."/>
            <person name="Murat C."/>
            <person name="Nagy L.G."/>
            <person name="Nolan M."/>
            <person name="Ohm R.A."/>
            <person name="Patyshakuliyeva A."/>
            <person name="Rokas A."/>
            <person name="Ruiz-Duenas F.J."/>
            <person name="Sabat G."/>
            <person name="Salamov A."/>
            <person name="Samejima M."/>
            <person name="Schmutz J."/>
            <person name="Slot J.C."/>
            <person name="St John F."/>
            <person name="Stenlid J."/>
            <person name="Sun H."/>
            <person name="Sun S."/>
            <person name="Syed K."/>
            <person name="Tsang A."/>
            <person name="Wiebenga A."/>
            <person name="Young D."/>
            <person name="Pisabarro A."/>
            <person name="Eastwood D.C."/>
            <person name="Martin F."/>
            <person name="Cullen D."/>
            <person name="Grigoriev I.V."/>
            <person name="Hibbett D.S."/>
        </authorList>
    </citation>
    <scope>NUCLEOTIDE SEQUENCE [LARGE SCALE GENOMIC DNA]</scope>
    <source>
        <strain evidence="2 3">ATCC 11539</strain>
    </source>
</reference>